<keyword evidence="2" id="KW-1185">Reference proteome</keyword>
<name>A0A6P5PJJ8_MUSCR</name>
<keyword evidence="1" id="KW-0847">Vitamin C</keyword>
<evidence type="ECO:0000313" key="3">
    <source>
        <dbReference type="RefSeq" id="XP_021018015.1"/>
    </source>
</evidence>
<accession>A0A6P5PJJ8</accession>
<dbReference type="RefSeq" id="XP_021018015.1">
    <property type="nucleotide sequence ID" value="XM_021162356.2"/>
</dbReference>
<evidence type="ECO:0000313" key="2">
    <source>
        <dbReference type="Proteomes" id="UP000515126"/>
    </source>
</evidence>
<gene>
    <name evidence="3" type="primary">Ogfod2</name>
</gene>
<reference evidence="3" key="1">
    <citation type="submission" date="2025-08" db="UniProtKB">
        <authorList>
            <consortium name="RefSeq"/>
        </authorList>
    </citation>
    <scope>IDENTIFICATION</scope>
</reference>
<sequence length="236" mass="26722">MATAAPRRFCRCACFCSQNLYVARYGLHLRFRDEHQLRRDYGPLLRSRGCVTSKDFQQLLEELEKEVGRRRRLGQESAVRKALIASSYHPARPEVYSSLQDAALAPEFMAAAEYSTSPGADLEGLLQRLETVSEEKRIYRVPVFSAKFCQTLLEELEHFEQSDMPKGRPNTMNNHGTTVGATSTVTVPLWSSTHWARTWSWAVTTIMLSSPSMWLWARTSQGVPCILGASSRHPQP</sequence>
<dbReference type="AlphaFoldDB" id="A0A6P5PJJ8"/>
<protein>
    <submittedName>
        <fullName evidence="3">2-oxoglutarate and iron-dependent oxygenase domain-containing protein 2 isoform X2</fullName>
    </submittedName>
</protein>
<organism evidence="2 3">
    <name type="scientific">Mus caroli</name>
    <name type="common">Ryukyu mouse</name>
    <name type="synonym">Ricefield mouse</name>
    <dbReference type="NCBI Taxonomy" id="10089"/>
    <lineage>
        <taxon>Eukaryota</taxon>
        <taxon>Metazoa</taxon>
        <taxon>Chordata</taxon>
        <taxon>Craniata</taxon>
        <taxon>Vertebrata</taxon>
        <taxon>Euteleostomi</taxon>
        <taxon>Mammalia</taxon>
        <taxon>Eutheria</taxon>
        <taxon>Euarchontoglires</taxon>
        <taxon>Glires</taxon>
        <taxon>Rodentia</taxon>
        <taxon>Myomorpha</taxon>
        <taxon>Muroidea</taxon>
        <taxon>Muridae</taxon>
        <taxon>Murinae</taxon>
        <taxon>Mus</taxon>
        <taxon>Mus</taxon>
    </lineage>
</organism>
<dbReference type="GO" id="GO:0031418">
    <property type="term" value="F:L-ascorbic acid binding"/>
    <property type="evidence" value="ECO:0007669"/>
    <property type="project" value="UniProtKB-KW"/>
</dbReference>
<dbReference type="PANTHER" id="PTHR24014:SF4">
    <property type="entry name" value="2-OXOGLUTARATE AND IRON-DEPENDENT OXYGENASE DOMAIN-CONTAINING PROTEIN 2"/>
    <property type="match status" value="1"/>
</dbReference>
<proteinExistence type="predicted"/>
<dbReference type="GeneID" id="110294260"/>
<evidence type="ECO:0000256" key="1">
    <source>
        <dbReference type="ARBA" id="ARBA00022896"/>
    </source>
</evidence>
<dbReference type="PANTHER" id="PTHR24014">
    <property type="entry name" value="2-OXOGLUTARATE AND IRON-DEPENDENT OXYGENASE DOMAIN-CONTAINING PROTEIN 2"/>
    <property type="match status" value="1"/>
</dbReference>
<dbReference type="Pfam" id="PF25238">
    <property type="entry name" value="OGFOD2-like"/>
    <property type="match status" value="1"/>
</dbReference>
<dbReference type="CTD" id="79676"/>
<dbReference type="Proteomes" id="UP000515126">
    <property type="component" value="Chromosome 5"/>
</dbReference>